<dbReference type="NCBIfam" id="TIGR01484">
    <property type="entry name" value="HAD-SF-IIB"/>
    <property type="match status" value="1"/>
</dbReference>
<dbReference type="SUPFAM" id="SSF56784">
    <property type="entry name" value="HAD-like"/>
    <property type="match status" value="1"/>
</dbReference>
<sequence length="255" mass="28886">MTKIIFFDIDGTLVKLGTTQMSEKTKYALQKCKENGIKIFIATGRPYMWVPKFDIEFDGIVSFNGQYCIDTNGLIYKNNIDPEDVLQCKRNCDDMNIPLAIATKDKMCANYSQETLDYYFTFASQVLEIDENYEETLKEPVFQMMAAIDSKDDEKLIEGCRSIQITRWWDHACDIIPVNGGKEIGIQQVLDHYGLKKEEAMAFGDGGNDATMISYVGTGIAMGNSKQEVKEIADYITSTVEEDGVYDALKHFQLI</sequence>
<dbReference type="GO" id="GO:0016791">
    <property type="term" value="F:phosphatase activity"/>
    <property type="evidence" value="ECO:0007669"/>
    <property type="project" value="TreeGrafter"/>
</dbReference>
<dbReference type="Pfam" id="PF08282">
    <property type="entry name" value="Hydrolase_3"/>
    <property type="match status" value="1"/>
</dbReference>
<accession>A0A7X2T3W4</accession>
<dbReference type="PROSITE" id="PS01229">
    <property type="entry name" value="COF_2"/>
    <property type="match status" value="1"/>
</dbReference>
<dbReference type="GO" id="GO:0005829">
    <property type="term" value="C:cytosol"/>
    <property type="evidence" value="ECO:0007669"/>
    <property type="project" value="TreeGrafter"/>
</dbReference>
<proteinExistence type="predicted"/>
<dbReference type="SFLD" id="SFLDS00003">
    <property type="entry name" value="Haloacid_Dehalogenase"/>
    <property type="match status" value="1"/>
</dbReference>
<dbReference type="AlphaFoldDB" id="A0A7X2T3W4"/>
<keyword evidence="1" id="KW-0378">Hydrolase</keyword>
<dbReference type="RefSeq" id="WP_154459965.1">
    <property type="nucleotide sequence ID" value="NZ_VUMM01000007.1"/>
</dbReference>
<dbReference type="PANTHER" id="PTHR10000:SF25">
    <property type="entry name" value="PHOSPHATASE YKRA-RELATED"/>
    <property type="match status" value="1"/>
</dbReference>
<gene>
    <name evidence="1" type="ORF">FYJ50_04815</name>
</gene>
<dbReference type="Proteomes" id="UP000470082">
    <property type="component" value="Unassembled WGS sequence"/>
</dbReference>
<reference evidence="1 2" key="1">
    <citation type="submission" date="2019-08" db="EMBL/GenBank/DDBJ databases">
        <title>In-depth cultivation of the pig gut microbiome towards novel bacterial diversity and tailored functional studies.</title>
        <authorList>
            <person name="Wylensek D."/>
            <person name="Hitch T.C.A."/>
            <person name="Clavel T."/>
        </authorList>
    </citation>
    <scope>NUCLEOTIDE SEQUENCE [LARGE SCALE GENOMIC DNA]</scope>
    <source>
        <strain evidence="1 2">LKV-178-WT-2G</strain>
    </source>
</reference>
<dbReference type="InterPro" id="IPR006379">
    <property type="entry name" value="HAD-SF_hydro_IIB"/>
</dbReference>
<evidence type="ECO:0000313" key="2">
    <source>
        <dbReference type="Proteomes" id="UP000470082"/>
    </source>
</evidence>
<comment type="caution">
    <text evidence="1">The sequence shown here is derived from an EMBL/GenBank/DDBJ whole genome shotgun (WGS) entry which is preliminary data.</text>
</comment>
<dbReference type="NCBIfam" id="TIGR00099">
    <property type="entry name" value="Cof-subfamily"/>
    <property type="match status" value="1"/>
</dbReference>
<protein>
    <submittedName>
        <fullName evidence="1">Cof-type HAD-IIB family hydrolase</fullName>
    </submittedName>
</protein>
<dbReference type="Gene3D" id="3.30.1240.10">
    <property type="match status" value="1"/>
</dbReference>
<dbReference type="InterPro" id="IPR000150">
    <property type="entry name" value="Cof"/>
</dbReference>
<dbReference type="GO" id="GO:0000287">
    <property type="term" value="F:magnesium ion binding"/>
    <property type="evidence" value="ECO:0007669"/>
    <property type="project" value="TreeGrafter"/>
</dbReference>
<organism evidence="1 2">
    <name type="scientific">Floccifex porci</name>
    <dbReference type="NCBI Taxonomy" id="2606629"/>
    <lineage>
        <taxon>Bacteria</taxon>
        <taxon>Bacillati</taxon>
        <taxon>Bacillota</taxon>
        <taxon>Erysipelotrichia</taxon>
        <taxon>Erysipelotrichales</taxon>
        <taxon>Erysipelotrichaceae</taxon>
        <taxon>Floccifex</taxon>
    </lineage>
</organism>
<dbReference type="SFLD" id="SFLDG01140">
    <property type="entry name" value="C2.B:_Phosphomannomutase_and_P"/>
    <property type="match status" value="1"/>
</dbReference>
<dbReference type="Gene3D" id="3.40.50.1000">
    <property type="entry name" value="HAD superfamily/HAD-like"/>
    <property type="match status" value="1"/>
</dbReference>
<evidence type="ECO:0000313" key="1">
    <source>
        <dbReference type="EMBL" id="MSS01428.1"/>
    </source>
</evidence>
<name>A0A7X2T3W4_9FIRM</name>
<dbReference type="PANTHER" id="PTHR10000">
    <property type="entry name" value="PHOSPHOSERINE PHOSPHATASE"/>
    <property type="match status" value="1"/>
</dbReference>
<dbReference type="EMBL" id="VUMM01000007">
    <property type="protein sequence ID" value="MSS01428.1"/>
    <property type="molecule type" value="Genomic_DNA"/>
</dbReference>
<dbReference type="InterPro" id="IPR023214">
    <property type="entry name" value="HAD_sf"/>
</dbReference>
<keyword evidence="2" id="KW-1185">Reference proteome</keyword>
<dbReference type="SFLD" id="SFLDG01144">
    <property type="entry name" value="C2.B.4:_PGP_Like"/>
    <property type="match status" value="1"/>
</dbReference>
<dbReference type="InterPro" id="IPR036412">
    <property type="entry name" value="HAD-like_sf"/>
</dbReference>